<dbReference type="EMBL" id="CALNXI010001379">
    <property type="protein sequence ID" value="CAH3167021.1"/>
    <property type="molecule type" value="Genomic_DNA"/>
</dbReference>
<evidence type="ECO:0000313" key="2">
    <source>
        <dbReference type="Proteomes" id="UP001159427"/>
    </source>
</evidence>
<comment type="caution">
    <text evidence="1">The sequence shown here is derived from an EMBL/GenBank/DDBJ whole genome shotgun (WGS) entry which is preliminary data.</text>
</comment>
<protein>
    <submittedName>
        <fullName evidence="1">Uncharacterized protein</fullName>
    </submittedName>
</protein>
<evidence type="ECO:0000313" key="1">
    <source>
        <dbReference type="EMBL" id="CAH3167021.1"/>
    </source>
</evidence>
<name>A0ABN8QM93_9CNID</name>
<reference evidence="1 2" key="1">
    <citation type="submission" date="2022-05" db="EMBL/GenBank/DDBJ databases">
        <authorList>
            <consortium name="Genoscope - CEA"/>
            <person name="William W."/>
        </authorList>
    </citation>
    <scope>NUCLEOTIDE SEQUENCE [LARGE SCALE GENOMIC DNA]</scope>
</reference>
<organism evidence="1 2">
    <name type="scientific">Porites evermanni</name>
    <dbReference type="NCBI Taxonomy" id="104178"/>
    <lineage>
        <taxon>Eukaryota</taxon>
        <taxon>Metazoa</taxon>
        <taxon>Cnidaria</taxon>
        <taxon>Anthozoa</taxon>
        <taxon>Hexacorallia</taxon>
        <taxon>Scleractinia</taxon>
        <taxon>Fungiina</taxon>
        <taxon>Poritidae</taxon>
        <taxon>Porites</taxon>
    </lineage>
</organism>
<accession>A0ABN8QM93</accession>
<sequence length="333" mass="37940">MGAIEEKTRAEVKAFGRKIKEMSVDMRIFSSLTMKSLYAEKAVGTNVDLAKILRKLRDESRDDAIVYLKGILPIFSKFVLLISEYFEYYEALDFDQWCDMIADILADTVGYRQLCEALLKMHEDILVPVKQRKDQAMLMITEFRDLGEEYETQRNDLEAAAKTKRRWAWGLRWTPGVNLIASSLPTAGADSDLAEVVAMDKQAQISEVASITVVEILIFSLEKLIDDLRKGAGFFSAMEQELRKLEGKAEKSQGSPKQLYYKVMNKEAQGMKSICQIFNAVIPDVRAHFLAIPQDGTNQNYVGKWLAQQKRTIREKCSLSKLVPRLLEATMER</sequence>
<gene>
    <name evidence="1" type="ORF">PEVE_00005882</name>
</gene>
<proteinExistence type="predicted"/>
<keyword evidence="2" id="KW-1185">Reference proteome</keyword>
<dbReference type="Proteomes" id="UP001159427">
    <property type="component" value="Unassembled WGS sequence"/>
</dbReference>